<protein>
    <submittedName>
        <fullName evidence="2">Uncharacterized protein</fullName>
    </submittedName>
</protein>
<comment type="caution">
    <text evidence="2">The sequence shown here is derived from an EMBL/GenBank/DDBJ whole genome shotgun (WGS) entry which is preliminary data.</text>
</comment>
<reference evidence="2" key="1">
    <citation type="submission" date="2021-02" db="EMBL/GenBank/DDBJ databases">
        <authorList>
            <person name="Nowell W R."/>
        </authorList>
    </citation>
    <scope>NUCLEOTIDE SEQUENCE</scope>
</reference>
<dbReference type="Proteomes" id="UP000677228">
    <property type="component" value="Unassembled WGS sequence"/>
</dbReference>
<sequence>MKWIRAESNYVSYYIKNFTTRSQHQKTRVKFEDHLNNRQIYYIKTLQDVMIPQATKTVAQVTAVMFTPSSRVMNKQRVAAPHALLMINHNITAISLLNTTKPAKTIVKGRNLRTIEQQEDHRCCYGNPYKQIKQQRTPSHHYQPVHNCVSSVTCSDVEQKSTSSVNSIIAQLVSHLPTQQRQQLQPVLLKHSAVFDTSKITTTPNIVMKLIG</sequence>
<name>A0A815C6P8_9BILA</name>
<gene>
    <name evidence="2" type="ORF">GPM918_LOCUS27488</name>
    <name evidence="1" type="ORF">OVA965_LOCUS24249</name>
    <name evidence="4" type="ORF">SRO942_LOCUS27823</name>
    <name evidence="3" type="ORF">TMI583_LOCUS24969</name>
</gene>
<evidence type="ECO:0000313" key="2">
    <source>
        <dbReference type="EMBL" id="CAF1279550.1"/>
    </source>
</evidence>
<evidence type="ECO:0000313" key="4">
    <source>
        <dbReference type="EMBL" id="CAF4073887.1"/>
    </source>
</evidence>
<proteinExistence type="predicted"/>
<dbReference type="Proteomes" id="UP000663829">
    <property type="component" value="Unassembled WGS sequence"/>
</dbReference>
<evidence type="ECO:0000313" key="1">
    <source>
        <dbReference type="EMBL" id="CAF1206710.1"/>
    </source>
</evidence>
<dbReference type="EMBL" id="CAJOBC010027226">
    <property type="protein sequence ID" value="CAF4073887.1"/>
    <property type="molecule type" value="Genomic_DNA"/>
</dbReference>
<accession>A0A815C6P8</accession>
<dbReference type="EMBL" id="CAJNOQ010011554">
    <property type="protein sequence ID" value="CAF1279550.1"/>
    <property type="molecule type" value="Genomic_DNA"/>
</dbReference>
<dbReference type="AlphaFoldDB" id="A0A815C6P8"/>
<organism evidence="2 5">
    <name type="scientific">Didymodactylos carnosus</name>
    <dbReference type="NCBI Taxonomy" id="1234261"/>
    <lineage>
        <taxon>Eukaryota</taxon>
        <taxon>Metazoa</taxon>
        <taxon>Spiralia</taxon>
        <taxon>Gnathifera</taxon>
        <taxon>Rotifera</taxon>
        <taxon>Eurotatoria</taxon>
        <taxon>Bdelloidea</taxon>
        <taxon>Philodinida</taxon>
        <taxon>Philodinidae</taxon>
        <taxon>Didymodactylos</taxon>
    </lineage>
</organism>
<dbReference type="Proteomes" id="UP000682733">
    <property type="component" value="Unassembled WGS sequence"/>
</dbReference>
<evidence type="ECO:0000313" key="3">
    <source>
        <dbReference type="EMBL" id="CAF4016013.1"/>
    </source>
</evidence>
<keyword evidence="5" id="KW-1185">Reference proteome</keyword>
<dbReference type="EMBL" id="CAJOBA010036062">
    <property type="protein sequence ID" value="CAF4016013.1"/>
    <property type="molecule type" value="Genomic_DNA"/>
</dbReference>
<dbReference type="Proteomes" id="UP000681722">
    <property type="component" value="Unassembled WGS sequence"/>
</dbReference>
<dbReference type="EMBL" id="CAJNOK010014528">
    <property type="protein sequence ID" value="CAF1206710.1"/>
    <property type="molecule type" value="Genomic_DNA"/>
</dbReference>
<evidence type="ECO:0000313" key="5">
    <source>
        <dbReference type="Proteomes" id="UP000663829"/>
    </source>
</evidence>